<dbReference type="Gene3D" id="1.10.10.10">
    <property type="entry name" value="Winged helix-like DNA-binding domain superfamily/Winged helix DNA-binding domain"/>
    <property type="match status" value="1"/>
</dbReference>
<reference evidence="3 4" key="1">
    <citation type="submission" date="2018-12" db="EMBL/GenBank/DDBJ databases">
        <authorList>
            <consortium name="Pathogen Informatics"/>
        </authorList>
    </citation>
    <scope>NUCLEOTIDE SEQUENCE [LARGE SCALE GENOMIC DNA]</scope>
    <source>
        <strain evidence="3 4">NCTC12967</strain>
    </source>
</reference>
<gene>
    <name evidence="3" type="primary">yusO_1</name>
    <name evidence="2" type="ORF">J5A53_15165</name>
    <name evidence="3" type="ORF">NCTC12967_00101</name>
</gene>
<dbReference type="GO" id="GO:0003700">
    <property type="term" value="F:DNA-binding transcription factor activity"/>
    <property type="evidence" value="ECO:0007669"/>
    <property type="project" value="InterPro"/>
</dbReference>
<dbReference type="EMBL" id="LR134406">
    <property type="protein sequence ID" value="VEH68840.1"/>
    <property type="molecule type" value="Genomic_DNA"/>
</dbReference>
<dbReference type="EMBL" id="CP072385">
    <property type="protein sequence ID" value="QUC11068.1"/>
    <property type="molecule type" value="Genomic_DNA"/>
</dbReference>
<feature type="domain" description="HTH marR-type" evidence="1">
    <location>
        <begin position="1"/>
        <end position="140"/>
    </location>
</feature>
<dbReference type="InterPro" id="IPR000835">
    <property type="entry name" value="HTH_MarR-typ"/>
</dbReference>
<evidence type="ECO:0000313" key="2">
    <source>
        <dbReference type="EMBL" id="QUC11068.1"/>
    </source>
</evidence>
<organism evidence="3 4">
    <name type="scientific">Arachnia propionica</name>
    <dbReference type="NCBI Taxonomy" id="1750"/>
    <lineage>
        <taxon>Bacteria</taxon>
        <taxon>Bacillati</taxon>
        <taxon>Actinomycetota</taxon>
        <taxon>Actinomycetes</taxon>
        <taxon>Propionibacteriales</taxon>
        <taxon>Propionibacteriaceae</taxon>
        <taxon>Arachnia</taxon>
    </lineage>
</organism>
<dbReference type="RefSeq" id="WP_014845249.1">
    <property type="nucleotide sequence ID" value="NZ_CAUVFX010000021.1"/>
</dbReference>
<proteinExistence type="predicted"/>
<evidence type="ECO:0000313" key="3">
    <source>
        <dbReference type="EMBL" id="VEH68840.1"/>
    </source>
</evidence>
<accession>A0A3N4DB06</accession>
<keyword evidence="4" id="KW-1185">Reference proteome</keyword>
<dbReference type="PROSITE" id="PS50995">
    <property type="entry name" value="HTH_MARR_2"/>
    <property type="match status" value="1"/>
</dbReference>
<dbReference type="GeneID" id="64405610"/>
<evidence type="ECO:0000259" key="1">
    <source>
        <dbReference type="PROSITE" id="PS50995"/>
    </source>
</evidence>
<dbReference type="Proteomes" id="UP000677180">
    <property type="component" value="Chromosome"/>
</dbReference>
<reference evidence="2" key="2">
    <citation type="submission" date="2021-03" db="EMBL/GenBank/DDBJ databases">
        <title>Human Oral Microbial Genomes.</title>
        <authorList>
            <person name="Johnston C.D."/>
            <person name="Chen T."/>
            <person name="Dewhirst F.E."/>
        </authorList>
    </citation>
    <scope>NUCLEOTIDE SEQUENCE</scope>
    <source>
        <strain evidence="2">F0714</strain>
    </source>
</reference>
<dbReference type="AlphaFoldDB" id="A0A3N4DB06"/>
<dbReference type="PANTHER" id="PTHR33164">
    <property type="entry name" value="TRANSCRIPTIONAL REGULATOR, MARR FAMILY"/>
    <property type="match status" value="1"/>
</dbReference>
<evidence type="ECO:0000313" key="4">
    <source>
        <dbReference type="Proteomes" id="UP000273044"/>
    </source>
</evidence>
<dbReference type="SMART" id="SM00347">
    <property type="entry name" value="HTH_MARR"/>
    <property type="match status" value="1"/>
</dbReference>
<dbReference type="InterPro" id="IPR036390">
    <property type="entry name" value="WH_DNA-bd_sf"/>
</dbReference>
<dbReference type="OrthoDB" id="4462574at2"/>
<dbReference type="Proteomes" id="UP000273044">
    <property type="component" value="Chromosome"/>
</dbReference>
<dbReference type="PANTHER" id="PTHR33164:SF43">
    <property type="entry name" value="HTH-TYPE TRANSCRIPTIONAL REPRESSOR YETL"/>
    <property type="match status" value="1"/>
</dbReference>
<sequence length="154" mass="16719">MGDGDKILNSASVRLGILGVQVTELARQRLEPLGLAPKQVGLMAFVDSRTKASQREIASGMRVAPSLVVTLVDQLEALKAVTRIRRPGDRRVQEISLTEVGRKLLSEALVVVRALDEDLTAHLADGDRRALDRTLEAVENGRWLPDSMGRGSAD</sequence>
<dbReference type="InterPro" id="IPR039422">
    <property type="entry name" value="MarR/SlyA-like"/>
</dbReference>
<dbReference type="Pfam" id="PF12802">
    <property type="entry name" value="MarR_2"/>
    <property type="match status" value="1"/>
</dbReference>
<dbReference type="GO" id="GO:0006950">
    <property type="term" value="P:response to stress"/>
    <property type="evidence" value="ECO:0007669"/>
    <property type="project" value="TreeGrafter"/>
</dbReference>
<dbReference type="InterPro" id="IPR036388">
    <property type="entry name" value="WH-like_DNA-bd_sf"/>
</dbReference>
<protein>
    <submittedName>
        <fullName evidence="3">Uncharacterized HTH-type transcriptional regulator yusO</fullName>
    </submittedName>
    <submittedName>
        <fullName evidence="2">Winged helix-turn-helix transcriptional regulator</fullName>
    </submittedName>
</protein>
<dbReference type="OMA" id="EHTICLL"/>
<name>A0A3N4DB06_9ACTN</name>
<dbReference type="SUPFAM" id="SSF46785">
    <property type="entry name" value="Winged helix' DNA-binding domain"/>
    <property type="match status" value="1"/>
</dbReference>